<feature type="transmembrane region" description="Helical" evidence="1">
    <location>
        <begin position="60"/>
        <end position="88"/>
    </location>
</feature>
<comment type="caution">
    <text evidence="3">The sequence shown here is derived from an EMBL/GenBank/DDBJ whole genome shotgun (WGS) entry which is preliminary data.</text>
</comment>
<dbReference type="AlphaFoldDB" id="A0A0F9HHS2"/>
<name>A0A0F9HHS2_9ZZZZ</name>
<dbReference type="PANTHER" id="PTHR35342">
    <property type="entry name" value="TRICARBOXYLIC TRANSPORT PROTEIN"/>
    <property type="match status" value="1"/>
</dbReference>
<feature type="transmembrane region" description="Helical" evidence="1">
    <location>
        <begin position="100"/>
        <end position="123"/>
    </location>
</feature>
<proteinExistence type="predicted"/>
<keyword evidence="1" id="KW-0472">Membrane</keyword>
<evidence type="ECO:0000313" key="3">
    <source>
        <dbReference type="EMBL" id="KKM14687.1"/>
    </source>
</evidence>
<evidence type="ECO:0000259" key="2">
    <source>
        <dbReference type="Pfam" id="PF01970"/>
    </source>
</evidence>
<dbReference type="PANTHER" id="PTHR35342:SF5">
    <property type="entry name" value="TRICARBOXYLIC TRANSPORT PROTEIN"/>
    <property type="match status" value="1"/>
</dbReference>
<sequence length="155" mass="16265">MSTSACSFSPRVLAFRLAWNCLLDRFLSSPDDDRSAPLPLFQPDAFYEALSLVFTFKTMMWIAVGVTIGVGIGAVPGLSAVTGVALMLPLTFTMDTAPALGLLIGLYKGAVYGGSISAISFAIPGTPEAAATVYDGFKMMKAGKGRKALLIALYA</sequence>
<keyword evidence="1" id="KW-1133">Transmembrane helix</keyword>
<dbReference type="Pfam" id="PF01970">
    <property type="entry name" value="TctA"/>
    <property type="match status" value="1"/>
</dbReference>
<organism evidence="3">
    <name type="scientific">marine sediment metagenome</name>
    <dbReference type="NCBI Taxonomy" id="412755"/>
    <lineage>
        <taxon>unclassified sequences</taxon>
        <taxon>metagenomes</taxon>
        <taxon>ecological metagenomes</taxon>
    </lineage>
</organism>
<feature type="non-terminal residue" evidence="3">
    <location>
        <position position="155"/>
    </location>
</feature>
<dbReference type="InterPro" id="IPR002823">
    <property type="entry name" value="DUF112_TM"/>
</dbReference>
<reference evidence="3" key="1">
    <citation type="journal article" date="2015" name="Nature">
        <title>Complex archaea that bridge the gap between prokaryotes and eukaryotes.</title>
        <authorList>
            <person name="Spang A."/>
            <person name="Saw J.H."/>
            <person name="Jorgensen S.L."/>
            <person name="Zaremba-Niedzwiedzka K."/>
            <person name="Martijn J."/>
            <person name="Lind A.E."/>
            <person name="van Eijk R."/>
            <person name="Schleper C."/>
            <person name="Guy L."/>
            <person name="Ettema T.J."/>
        </authorList>
    </citation>
    <scope>NUCLEOTIDE SEQUENCE</scope>
</reference>
<protein>
    <recommendedName>
        <fullName evidence="2">DUF112 domain-containing protein</fullName>
    </recommendedName>
</protein>
<evidence type="ECO:0000256" key="1">
    <source>
        <dbReference type="SAM" id="Phobius"/>
    </source>
</evidence>
<feature type="domain" description="DUF112" evidence="2">
    <location>
        <begin position="59"/>
        <end position="154"/>
    </location>
</feature>
<dbReference type="EMBL" id="LAZR01015089">
    <property type="protein sequence ID" value="KKM14687.1"/>
    <property type="molecule type" value="Genomic_DNA"/>
</dbReference>
<keyword evidence="1" id="KW-0812">Transmembrane</keyword>
<gene>
    <name evidence="3" type="ORF">LCGC14_1703660</name>
</gene>
<accession>A0A0F9HHS2</accession>